<feature type="domain" description="AMP-dependent ligase C-terminal" evidence="13">
    <location>
        <begin position="324"/>
        <end position="414"/>
    </location>
</feature>
<dbReference type="InterPro" id="IPR028154">
    <property type="entry name" value="AMP-dep_Lig_C"/>
</dbReference>
<organism evidence="14 15">
    <name type="scientific">Caldicellulosiruptor changbaiensis</name>
    <dbReference type="NCBI Taxonomy" id="1222016"/>
    <lineage>
        <taxon>Bacteria</taxon>
        <taxon>Bacillati</taxon>
        <taxon>Bacillota</taxon>
        <taxon>Bacillota incertae sedis</taxon>
        <taxon>Caldicellulosiruptorales</taxon>
        <taxon>Caldicellulosiruptoraceae</taxon>
        <taxon>Caldicellulosiruptor</taxon>
    </lineage>
</organism>
<protein>
    <recommendedName>
        <fullName evidence="9 11">Phenylacetate-coenzyme A ligase</fullName>
        <ecNumber evidence="8 11">6.2.1.30</ecNumber>
    </recommendedName>
    <alternativeName>
        <fullName evidence="10 11">Phenylacetyl-CoA ligase</fullName>
    </alternativeName>
</protein>
<evidence type="ECO:0000256" key="9">
    <source>
        <dbReference type="ARBA" id="ARBA00068695"/>
    </source>
</evidence>
<feature type="domain" description="AMP-dependent synthetase/ligase" evidence="12">
    <location>
        <begin position="66"/>
        <end position="275"/>
    </location>
</feature>
<dbReference type="GO" id="GO:0047475">
    <property type="term" value="F:phenylacetate-CoA ligase activity"/>
    <property type="evidence" value="ECO:0007669"/>
    <property type="project" value="UniProtKB-EC"/>
</dbReference>
<dbReference type="RefSeq" id="WP_127351655.1">
    <property type="nucleotide sequence ID" value="NZ_CP034791.1"/>
</dbReference>
<dbReference type="EMBL" id="CP034791">
    <property type="protein sequence ID" value="AZT90155.1"/>
    <property type="molecule type" value="Genomic_DNA"/>
</dbReference>
<name>A0A3T0D506_9FIRM</name>
<evidence type="ECO:0000259" key="12">
    <source>
        <dbReference type="Pfam" id="PF00501"/>
    </source>
</evidence>
<dbReference type="SUPFAM" id="SSF56801">
    <property type="entry name" value="Acetyl-CoA synthetase-like"/>
    <property type="match status" value="1"/>
</dbReference>
<keyword evidence="2" id="KW-0596">Phosphopantetheine</keyword>
<dbReference type="Pfam" id="PF00501">
    <property type="entry name" value="AMP-binding"/>
    <property type="match status" value="1"/>
</dbReference>
<reference evidence="14 15" key="1">
    <citation type="submission" date="2018-12" db="EMBL/GenBank/DDBJ databases">
        <title>Genome sequence from the cellulolytic species, Caldicellulosiruptor changbaiensis.</title>
        <authorList>
            <person name="Blumer-Schuette S.E."/>
            <person name="Mendoza C."/>
        </authorList>
    </citation>
    <scope>NUCLEOTIDE SEQUENCE [LARGE SCALE GENOMIC DNA]</scope>
    <source>
        <strain evidence="14 15">CBS-Z</strain>
    </source>
</reference>
<dbReference type="PIRSF" id="PIRSF006444">
    <property type="entry name" value="PaaK"/>
    <property type="match status" value="1"/>
</dbReference>
<dbReference type="UniPathway" id="UPA00930"/>
<evidence type="ECO:0000259" key="13">
    <source>
        <dbReference type="Pfam" id="PF14535"/>
    </source>
</evidence>
<sequence>MERVEMREVKEELFLQQIKNAYENSPFYRRKYQELGIDVDDIKSLADIKKLPFTTKEELRQAYPLGLASTDERKIVRIHSSSGTTGVPVIIPYTQKDVDDWKEMMKRCYQFAGVTELDRVQITPAYGLWTAGIGFQLGAEYLGAMVIPMGPGNTEKQLQMMMDLKSTVLVATSSYGLLLAEEVIKKGLKDKIHLRVGIFGSERWGEKQRKIIEEYLGIETFDIYGLTEIYGPGIAIDCKYHDGLHYFDDYLYFEVIDPQTGQEVPDGEFGELVITTLQKEGAPLIRYRTRDITRKLPGMCQCGSTYPRIDRIVGRTDDMVKVKGVNIFPAQIDTFLKDIKGVGSEYQVVIERIGFRDKLTLKVEVEDEFYTSSMKDLISNEFKNKIGVSAEIILCRIGELPRSEKKTKRIFDLRG</sequence>
<evidence type="ECO:0000256" key="5">
    <source>
        <dbReference type="ARBA" id="ARBA00022741"/>
    </source>
</evidence>
<keyword evidence="15" id="KW-1185">Reference proteome</keyword>
<accession>A0A3T0D506</accession>
<dbReference type="GO" id="GO:0010124">
    <property type="term" value="P:phenylacetate catabolic process"/>
    <property type="evidence" value="ECO:0007669"/>
    <property type="project" value="UniProtKB-UniRule"/>
</dbReference>
<evidence type="ECO:0000256" key="2">
    <source>
        <dbReference type="ARBA" id="ARBA00022450"/>
    </source>
</evidence>
<evidence type="ECO:0000256" key="8">
    <source>
        <dbReference type="ARBA" id="ARBA00066629"/>
    </source>
</evidence>
<keyword evidence="5 11" id="KW-0547">Nucleotide-binding</keyword>
<dbReference type="KEGG" id="ccha:ELD05_05570"/>
<dbReference type="InterPro" id="IPR045851">
    <property type="entry name" value="AMP-bd_C_sf"/>
</dbReference>
<evidence type="ECO:0000256" key="3">
    <source>
        <dbReference type="ARBA" id="ARBA00022553"/>
    </source>
</evidence>
<proteinExistence type="inferred from homology"/>
<evidence type="ECO:0000256" key="4">
    <source>
        <dbReference type="ARBA" id="ARBA00022598"/>
    </source>
</evidence>
<dbReference type="InterPro" id="IPR000873">
    <property type="entry name" value="AMP-dep_synth/lig_dom"/>
</dbReference>
<gene>
    <name evidence="14" type="ORF">ELD05_05570</name>
</gene>
<evidence type="ECO:0000256" key="1">
    <source>
        <dbReference type="ARBA" id="ARBA00011245"/>
    </source>
</evidence>
<dbReference type="FunFam" id="3.40.50.12780:FF:000016">
    <property type="entry name" value="Phenylacetate-coenzyme A ligase"/>
    <property type="match status" value="1"/>
</dbReference>
<dbReference type="Gene3D" id="3.40.50.12780">
    <property type="entry name" value="N-terminal domain of ligase-like"/>
    <property type="match status" value="1"/>
</dbReference>
<evidence type="ECO:0000313" key="15">
    <source>
        <dbReference type="Proteomes" id="UP000282930"/>
    </source>
</evidence>
<comment type="function">
    <text evidence="11">Catalyzes the activation of phenylacetic acid (PA) to phenylacetyl-CoA (PA-CoA).</text>
</comment>
<dbReference type="Gene3D" id="3.30.300.30">
    <property type="match status" value="1"/>
</dbReference>
<dbReference type="Proteomes" id="UP000282930">
    <property type="component" value="Chromosome"/>
</dbReference>
<comment type="catalytic activity">
    <reaction evidence="11">
        <text>2-phenylacetate + ATP + CoA = phenylacetyl-CoA + AMP + diphosphate</text>
        <dbReference type="Rhea" id="RHEA:20956"/>
        <dbReference type="ChEBI" id="CHEBI:18401"/>
        <dbReference type="ChEBI" id="CHEBI:30616"/>
        <dbReference type="ChEBI" id="CHEBI:33019"/>
        <dbReference type="ChEBI" id="CHEBI:57287"/>
        <dbReference type="ChEBI" id="CHEBI:57390"/>
        <dbReference type="ChEBI" id="CHEBI:456215"/>
        <dbReference type="EC" id="6.2.1.30"/>
    </reaction>
</comment>
<evidence type="ECO:0000256" key="10">
    <source>
        <dbReference type="ARBA" id="ARBA00075111"/>
    </source>
</evidence>
<dbReference type="Pfam" id="PF14535">
    <property type="entry name" value="AMP-binding_C_2"/>
    <property type="match status" value="1"/>
</dbReference>
<comment type="subunit">
    <text evidence="1">Monomer.</text>
</comment>
<dbReference type="EC" id="6.2.1.30" evidence="8 11"/>
<evidence type="ECO:0000256" key="6">
    <source>
        <dbReference type="ARBA" id="ARBA00060591"/>
    </source>
</evidence>
<dbReference type="AlphaFoldDB" id="A0A3T0D506"/>
<comment type="pathway">
    <text evidence="6 11">Aromatic compound metabolism; phenylacetate degradation.</text>
</comment>
<evidence type="ECO:0000313" key="14">
    <source>
        <dbReference type="EMBL" id="AZT90155.1"/>
    </source>
</evidence>
<keyword evidence="4 11" id="KW-0436">Ligase</keyword>
<dbReference type="PANTHER" id="PTHR43439">
    <property type="entry name" value="PHENYLACETATE-COENZYME A LIGASE"/>
    <property type="match status" value="1"/>
</dbReference>
<comment type="similarity">
    <text evidence="7 11">Belongs to the phenylacetyl-CoA ligase family.</text>
</comment>
<dbReference type="GO" id="GO:0000166">
    <property type="term" value="F:nucleotide binding"/>
    <property type="evidence" value="ECO:0007669"/>
    <property type="project" value="UniProtKB-KW"/>
</dbReference>
<evidence type="ECO:0000256" key="7">
    <source>
        <dbReference type="ARBA" id="ARBA00061566"/>
    </source>
</evidence>
<dbReference type="InterPro" id="IPR051414">
    <property type="entry name" value="Adenylate-forming_Reductase"/>
</dbReference>
<dbReference type="CDD" id="cd05913">
    <property type="entry name" value="PaaK"/>
    <property type="match status" value="1"/>
</dbReference>
<dbReference type="InterPro" id="IPR042099">
    <property type="entry name" value="ANL_N_sf"/>
</dbReference>
<evidence type="ECO:0000256" key="11">
    <source>
        <dbReference type="PIRNR" id="PIRNR006444"/>
    </source>
</evidence>
<keyword evidence="3" id="KW-0597">Phosphoprotein</keyword>
<dbReference type="InterPro" id="IPR011880">
    <property type="entry name" value="PA_CoA_ligase"/>
</dbReference>
<dbReference type="PANTHER" id="PTHR43439:SF2">
    <property type="entry name" value="ENZYME, PUTATIVE (JCVI)-RELATED"/>
    <property type="match status" value="1"/>
</dbReference>